<accession>A0AAD3SXU2</accession>
<dbReference type="Proteomes" id="UP001279734">
    <property type="component" value="Unassembled WGS sequence"/>
</dbReference>
<reference evidence="1" key="1">
    <citation type="submission" date="2023-05" db="EMBL/GenBank/DDBJ databases">
        <title>Nepenthes gracilis genome sequencing.</title>
        <authorList>
            <person name="Fukushima K."/>
        </authorList>
    </citation>
    <scope>NUCLEOTIDE SEQUENCE</scope>
    <source>
        <strain evidence="1">SING2019-196</strain>
    </source>
</reference>
<evidence type="ECO:0000313" key="1">
    <source>
        <dbReference type="EMBL" id="GMH20178.1"/>
    </source>
</evidence>
<protein>
    <submittedName>
        <fullName evidence="1">Uncharacterized protein</fullName>
    </submittedName>
</protein>
<gene>
    <name evidence="1" type="ORF">Nepgr_022019</name>
</gene>
<comment type="caution">
    <text evidence="1">The sequence shown here is derived from an EMBL/GenBank/DDBJ whole genome shotgun (WGS) entry which is preliminary data.</text>
</comment>
<organism evidence="1 2">
    <name type="scientific">Nepenthes gracilis</name>
    <name type="common">Slender pitcher plant</name>
    <dbReference type="NCBI Taxonomy" id="150966"/>
    <lineage>
        <taxon>Eukaryota</taxon>
        <taxon>Viridiplantae</taxon>
        <taxon>Streptophyta</taxon>
        <taxon>Embryophyta</taxon>
        <taxon>Tracheophyta</taxon>
        <taxon>Spermatophyta</taxon>
        <taxon>Magnoliopsida</taxon>
        <taxon>eudicotyledons</taxon>
        <taxon>Gunneridae</taxon>
        <taxon>Pentapetalae</taxon>
        <taxon>Caryophyllales</taxon>
        <taxon>Nepenthaceae</taxon>
        <taxon>Nepenthes</taxon>
    </lineage>
</organism>
<sequence length="292" mass="33785">MAGDNWGRKFGENYHRRQRSQSRRPLPSWKLSVPSWEKKFCASMAVPWYKLLEMKKFVYLHQNVVKWNDSAGEEAFWNAKKRFWAAINGLPCDMKFPGPDIYIDEIDWNAEIDPELLLDLEREFVVPNNAEQEGGIVNLAISTEPILSTGWGDNEDELQGDARSHSQPQIIGCNNHAIKGEDPWECGYFRSHEGVKESGGDHSRGWNGWGHDAVKENHWDSFVGGNEWDNSVYFSDNRTGQDFEGAWRRSCRKKETTVWYPSGGRGGMKKRPEFVYQQPPQLLERTPPYGRW</sequence>
<dbReference type="AlphaFoldDB" id="A0AAD3SXU2"/>
<keyword evidence="2" id="KW-1185">Reference proteome</keyword>
<dbReference type="EMBL" id="BSYO01000021">
    <property type="protein sequence ID" value="GMH20178.1"/>
    <property type="molecule type" value="Genomic_DNA"/>
</dbReference>
<evidence type="ECO:0000313" key="2">
    <source>
        <dbReference type="Proteomes" id="UP001279734"/>
    </source>
</evidence>
<proteinExistence type="predicted"/>
<dbReference type="PANTHER" id="PTHR34567">
    <property type="entry name" value="FK506-BINDING-LIKE PROTEIN"/>
    <property type="match status" value="1"/>
</dbReference>
<dbReference type="PANTHER" id="PTHR34567:SF3">
    <property type="entry name" value="FK506-BINDING-LIKE PROTEIN"/>
    <property type="match status" value="1"/>
</dbReference>
<name>A0AAD3SXU2_NEPGR</name>